<dbReference type="InterPro" id="IPR020846">
    <property type="entry name" value="MFS_dom"/>
</dbReference>
<dbReference type="InterPro" id="IPR005828">
    <property type="entry name" value="MFS_sugar_transport-like"/>
</dbReference>
<dbReference type="GO" id="GO:0022857">
    <property type="term" value="F:transmembrane transporter activity"/>
    <property type="evidence" value="ECO:0007669"/>
    <property type="project" value="InterPro"/>
</dbReference>
<dbReference type="PANTHER" id="PTHR23511">
    <property type="entry name" value="SYNAPTIC VESICLE GLYCOPROTEIN 2"/>
    <property type="match status" value="1"/>
</dbReference>
<feature type="transmembrane region" description="Helical" evidence="6">
    <location>
        <begin position="90"/>
        <end position="114"/>
    </location>
</feature>
<evidence type="ECO:0000256" key="2">
    <source>
        <dbReference type="ARBA" id="ARBA00022448"/>
    </source>
</evidence>
<keyword evidence="5 6" id="KW-0472">Membrane</keyword>
<dbReference type="EnsemblProtists" id="HpaT808205">
    <property type="protein sequence ID" value="HpaP808205"/>
    <property type="gene ID" value="HpaG808205"/>
</dbReference>
<keyword evidence="2" id="KW-0813">Transport</keyword>
<evidence type="ECO:0000256" key="1">
    <source>
        <dbReference type="ARBA" id="ARBA00004141"/>
    </source>
</evidence>
<feature type="transmembrane region" description="Helical" evidence="6">
    <location>
        <begin position="120"/>
        <end position="137"/>
    </location>
</feature>
<dbReference type="STRING" id="559515.M4BP66"/>
<dbReference type="Gene3D" id="1.20.1250.20">
    <property type="entry name" value="MFS general substrate transporter like domains"/>
    <property type="match status" value="1"/>
</dbReference>
<evidence type="ECO:0000313" key="8">
    <source>
        <dbReference type="EnsemblProtists" id="HpaP808205"/>
    </source>
</evidence>
<dbReference type="Proteomes" id="UP000011713">
    <property type="component" value="Unassembled WGS sequence"/>
</dbReference>
<evidence type="ECO:0000256" key="4">
    <source>
        <dbReference type="ARBA" id="ARBA00022989"/>
    </source>
</evidence>
<protein>
    <recommendedName>
        <fullName evidence="7">Major facilitator superfamily (MFS) profile domain-containing protein</fullName>
    </recommendedName>
</protein>
<dbReference type="eggNOG" id="KOG0255">
    <property type="taxonomic scope" value="Eukaryota"/>
</dbReference>
<dbReference type="VEuPathDB" id="FungiDB:HpaG808205"/>
<dbReference type="GO" id="GO:0016020">
    <property type="term" value="C:membrane"/>
    <property type="evidence" value="ECO:0007669"/>
    <property type="project" value="UniProtKB-SubCell"/>
</dbReference>
<dbReference type="PANTHER" id="PTHR23511:SF34">
    <property type="entry name" value="SYNAPTIC VESICLE GLYCOPROTEIN 2"/>
    <property type="match status" value="1"/>
</dbReference>
<evidence type="ECO:0000256" key="5">
    <source>
        <dbReference type="ARBA" id="ARBA00023136"/>
    </source>
</evidence>
<keyword evidence="9" id="KW-1185">Reference proteome</keyword>
<keyword evidence="4 6" id="KW-1133">Transmembrane helix</keyword>
<evidence type="ECO:0000259" key="7">
    <source>
        <dbReference type="PROSITE" id="PS50850"/>
    </source>
</evidence>
<evidence type="ECO:0000313" key="9">
    <source>
        <dbReference type="Proteomes" id="UP000011713"/>
    </source>
</evidence>
<dbReference type="InterPro" id="IPR005829">
    <property type="entry name" value="Sugar_transporter_CS"/>
</dbReference>
<dbReference type="SUPFAM" id="SSF103473">
    <property type="entry name" value="MFS general substrate transporter"/>
    <property type="match status" value="1"/>
</dbReference>
<feature type="domain" description="Major facilitator superfamily (MFS) profile" evidence="7">
    <location>
        <begin position="1"/>
        <end position="202"/>
    </location>
</feature>
<keyword evidence="3 6" id="KW-0812">Transmembrane</keyword>
<dbReference type="InterPro" id="IPR036259">
    <property type="entry name" value="MFS_trans_sf"/>
</dbReference>
<organism evidence="8 9">
    <name type="scientific">Hyaloperonospora arabidopsidis (strain Emoy2)</name>
    <name type="common">Downy mildew agent</name>
    <name type="synonym">Peronospora arabidopsidis</name>
    <dbReference type="NCBI Taxonomy" id="559515"/>
    <lineage>
        <taxon>Eukaryota</taxon>
        <taxon>Sar</taxon>
        <taxon>Stramenopiles</taxon>
        <taxon>Oomycota</taxon>
        <taxon>Peronosporomycetes</taxon>
        <taxon>Peronosporales</taxon>
        <taxon>Peronosporaceae</taxon>
        <taxon>Hyaloperonospora</taxon>
    </lineage>
</organism>
<reference evidence="9" key="1">
    <citation type="journal article" date="2010" name="Science">
        <title>Signatures of adaptation to obligate biotrophy in the Hyaloperonospora arabidopsidis genome.</title>
        <authorList>
            <person name="Baxter L."/>
            <person name="Tripathy S."/>
            <person name="Ishaque N."/>
            <person name="Boot N."/>
            <person name="Cabral A."/>
            <person name="Kemen E."/>
            <person name="Thines M."/>
            <person name="Ah-Fong A."/>
            <person name="Anderson R."/>
            <person name="Badejoko W."/>
            <person name="Bittner-Eddy P."/>
            <person name="Boore J.L."/>
            <person name="Chibucos M.C."/>
            <person name="Coates M."/>
            <person name="Dehal P."/>
            <person name="Delehaunty K."/>
            <person name="Dong S."/>
            <person name="Downton P."/>
            <person name="Dumas B."/>
            <person name="Fabro G."/>
            <person name="Fronick C."/>
            <person name="Fuerstenberg S.I."/>
            <person name="Fulton L."/>
            <person name="Gaulin E."/>
            <person name="Govers F."/>
            <person name="Hughes L."/>
            <person name="Humphray S."/>
            <person name="Jiang R.H."/>
            <person name="Judelson H."/>
            <person name="Kamoun S."/>
            <person name="Kyung K."/>
            <person name="Meijer H."/>
            <person name="Minx P."/>
            <person name="Morris P."/>
            <person name="Nelson J."/>
            <person name="Phuntumart V."/>
            <person name="Qutob D."/>
            <person name="Rehmany A."/>
            <person name="Rougon-Cardoso A."/>
            <person name="Ryden P."/>
            <person name="Torto-Alalibo T."/>
            <person name="Studholme D."/>
            <person name="Wang Y."/>
            <person name="Win J."/>
            <person name="Wood J."/>
            <person name="Clifton S.W."/>
            <person name="Rogers J."/>
            <person name="Van den Ackerveken G."/>
            <person name="Jones J.D."/>
            <person name="McDowell J.M."/>
            <person name="Beynon J."/>
            <person name="Tyler B.M."/>
        </authorList>
    </citation>
    <scope>NUCLEOTIDE SEQUENCE [LARGE SCALE GENOMIC DNA]</scope>
    <source>
        <strain evidence="9">Emoy2</strain>
    </source>
</reference>
<dbReference type="EMBL" id="JH598483">
    <property type="status" value="NOT_ANNOTATED_CDS"/>
    <property type="molecule type" value="Genomic_DNA"/>
</dbReference>
<sequence length="202" mass="21756">MAARVRTWESADETVVLVEDVTTLKKAVHDEMERIGCGVHHYRVIAILGCGNVADAVEILAIGYILMVYEEAEGAVTPWEARDIYGRKPVLLATLAINAVAAFLSALSTSVAWLTFFRTLAGIGVGGVVASLFALCLEHVPVSARGRSVTALCSFWMVGAVLTAGTAWIMLGTYANGDRILSLSWRWRCTGSDIRAAVHSRC</sequence>
<proteinExistence type="predicted"/>
<comment type="subcellular location">
    <subcellularLocation>
        <location evidence="1">Membrane</location>
        <topology evidence="1">Multi-pass membrane protein</topology>
    </subcellularLocation>
</comment>
<evidence type="ECO:0000256" key="3">
    <source>
        <dbReference type="ARBA" id="ARBA00022692"/>
    </source>
</evidence>
<dbReference type="PROSITE" id="PS50850">
    <property type="entry name" value="MFS"/>
    <property type="match status" value="1"/>
</dbReference>
<dbReference type="InParanoid" id="M4BP66"/>
<dbReference type="AlphaFoldDB" id="M4BP66"/>
<dbReference type="Pfam" id="PF00083">
    <property type="entry name" value="Sugar_tr"/>
    <property type="match status" value="1"/>
</dbReference>
<accession>M4BP66</accession>
<feature type="transmembrane region" description="Helical" evidence="6">
    <location>
        <begin position="149"/>
        <end position="171"/>
    </location>
</feature>
<evidence type="ECO:0000256" key="6">
    <source>
        <dbReference type="SAM" id="Phobius"/>
    </source>
</evidence>
<dbReference type="PROSITE" id="PS00217">
    <property type="entry name" value="SUGAR_TRANSPORT_2"/>
    <property type="match status" value="1"/>
</dbReference>
<name>M4BP66_HYAAE</name>
<dbReference type="HOGENOM" id="CLU_1356955_0_0_1"/>
<reference evidence="8" key="2">
    <citation type="submission" date="2015-06" db="UniProtKB">
        <authorList>
            <consortium name="EnsemblProtists"/>
        </authorList>
    </citation>
    <scope>IDENTIFICATION</scope>
    <source>
        <strain evidence="8">Emoy2</strain>
    </source>
</reference>